<keyword evidence="6 10" id="KW-1133">Transmembrane helix</keyword>
<dbReference type="AlphaFoldDB" id="A0A6C0MDV5"/>
<comment type="catalytic activity">
    <reaction evidence="9">
        <text>a ubiquinone + NADH + 5 H(+)(in) = a ubiquinol + NAD(+) + 4 H(+)(out)</text>
        <dbReference type="Rhea" id="RHEA:29091"/>
        <dbReference type="Rhea" id="RHEA-COMP:9565"/>
        <dbReference type="Rhea" id="RHEA-COMP:9566"/>
        <dbReference type="ChEBI" id="CHEBI:15378"/>
        <dbReference type="ChEBI" id="CHEBI:16389"/>
        <dbReference type="ChEBI" id="CHEBI:17976"/>
        <dbReference type="ChEBI" id="CHEBI:57540"/>
        <dbReference type="ChEBI" id="CHEBI:57945"/>
        <dbReference type="EC" id="7.1.1.2"/>
    </reaction>
</comment>
<gene>
    <name evidence="11" type="primary">ND1</name>
</gene>
<dbReference type="InterPro" id="IPR001694">
    <property type="entry name" value="NADH_UbQ_OxRdtase_su1/FPO"/>
</dbReference>
<keyword evidence="9" id="KW-0830">Ubiquinone</keyword>
<dbReference type="GO" id="GO:0005743">
    <property type="term" value="C:mitochondrial inner membrane"/>
    <property type="evidence" value="ECO:0007669"/>
    <property type="project" value="UniProtKB-SubCell"/>
</dbReference>
<dbReference type="GO" id="GO:0008137">
    <property type="term" value="F:NADH dehydrogenase (ubiquinone) activity"/>
    <property type="evidence" value="ECO:0007669"/>
    <property type="project" value="UniProtKB-EC"/>
</dbReference>
<evidence type="ECO:0000256" key="9">
    <source>
        <dbReference type="RuleBase" id="RU000473"/>
    </source>
</evidence>
<feature type="transmembrane region" description="Helical" evidence="10">
    <location>
        <begin position="222"/>
        <end position="244"/>
    </location>
</feature>
<feature type="transmembrane region" description="Helical" evidence="10">
    <location>
        <begin position="170"/>
        <end position="191"/>
    </location>
</feature>
<evidence type="ECO:0000256" key="7">
    <source>
        <dbReference type="ARBA" id="ARBA00023136"/>
    </source>
</evidence>
<proteinExistence type="inferred from homology"/>
<evidence type="ECO:0000256" key="4">
    <source>
        <dbReference type="ARBA" id="ARBA00022448"/>
    </source>
</evidence>
<evidence type="ECO:0000256" key="10">
    <source>
        <dbReference type="SAM" id="Phobius"/>
    </source>
</evidence>
<feature type="transmembrane region" description="Helical" evidence="10">
    <location>
        <begin position="6"/>
        <end position="23"/>
    </location>
</feature>
<dbReference type="CTD" id="4535"/>
<dbReference type="GO" id="GO:0009060">
    <property type="term" value="P:aerobic respiration"/>
    <property type="evidence" value="ECO:0007669"/>
    <property type="project" value="TreeGrafter"/>
</dbReference>
<keyword evidence="9 11" id="KW-0496">Mitochondrion</keyword>
<protein>
    <recommendedName>
        <fullName evidence="3 9">NADH-ubiquinone oxidoreductase chain 1</fullName>
        <ecNumber evidence="9">7.1.1.2</ecNumber>
    </recommendedName>
</protein>
<comment type="similarity">
    <text evidence="2 8">Belongs to the complex I subunit 1 family.</text>
</comment>
<evidence type="ECO:0000256" key="5">
    <source>
        <dbReference type="ARBA" id="ARBA00022692"/>
    </source>
</evidence>
<evidence type="ECO:0000256" key="2">
    <source>
        <dbReference type="ARBA" id="ARBA00010535"/>
    </source>
</evidence>
<feature type="transmembrane region" description="Helical" evidence="10">
    <location>
        <begin position="250"/>
        <end position="268"/>
    </location>
</feature>
<reference evidence="11" key="1">
    <citation type="journal article" date="2020" name="Int. J. Biol. Macromol.">
        <title>Comparative mitogenomes of six species in the subfamily Iassinae (Hemiptera: Cicadellidae) and phylogenetic analysis.</title>
        <authorList>
            <person name="Wang J."/>
            <person name="Wu Y."/>
            <person name="Dai R."/>
            <person name="Yang M."/>
        </authorList>
    </citation>
    <scope>NUCLEOTIDE SEQUENCE</scope>
</reference>
<keyword evidence="4" id="KW-0813">Transport</keyword>
<dbReference type="GO" id="GO:0003954">
    <property type="term" value="F:NADH dehydrogenase activity"/>
    <property type="evidence" value="ECO:0007669"/>
    <property type="project" value="TreeGrafter"/>
</dbReference>
<evidence type="ECO:0000256" key="8">
    <source>
        <dbReference type="RuleBase" id="RU000471"/>
    </source>
</evidence>
<feature type="transmembrane region" description="Helical" evidence="10">
    <location>
        <begin position="289"/>
        <end position="309"/>
    </location>
</feature>
<dbReference type="PANTHER" id="PTHR11432:SF3">
    <property type="entry name" value="NADH-UBIQUINONE OXIDOREDUCTASE CHAIN 1"/>
    <property type="match status" value="1"/>
</dbReference>
<dbReference type="EC" id="7.1.1.2" evidence="9"/>
<name>A0A6C0MDV5_9HEMI</name>
<keyword evidence="8" id="KW-0520">NAD</keyword>
<evidence type="ECO:0000313" key="11">
    <source>
        <dbReference type="EMBL" id="QHV34358.1"/>
    </source>
</evidence>
<evidence type="ECO:0000256" key="6">
    <source>
        <dbReference type="ARBA" id="ARBA00022989"/>
    </source>
</evidence>
<organism evidence="11">
    <name type="scientific">Krisna concava</name>
    <dbReference type="NCBI Taxonomy" id="1962554"/>
    <lineage>
        <taxon>Eukaryota</taxon>
        <taxon>Metazoa</taxon>
        <taxon>Ecdysozoa</taxon>
        <taxon>Arthropoda</taxon>
        <taxon>Hexapoda</taxon>
        <taxon>Insecta</taxon>
        <taxon>Pterygota</taxon>
        <taxon>Neoptera</taxon>
        <taxon>Paraneoptera</taxon>
        <taxon>Hemiptera</taxon>
        <taxon>Auchenorrhyncha</taxon>
        <taxon>Membracoidea</taxon>
        <taxon>Cicadellidae</taxon>
        <taxon>Iassinae</taxon>
        <taxon>Krisna</taxon>
    </lineage>
</organism>
<feature type="transmembrane region" description="Helical" evidence="10">
    <location>
        <begin position="69"/>
        <end position="92"/>
    </location>
</feature>
<dbReference type="GeneID" id="44154367"/>
<dbReference type="HAMAP" id="MF_01350">
    <property type="entry name" value="NDH1_NuoH"/>
    <property type="match status" value="1"/>
</dbReference>
<feature type="transmembrane region" description="Helical" evidence="10">
    <location>
        <begin position="144"/>
        <end position="164"/>
    </location>
</feature>
<evidence type="ECO:0000256" key="3">
    <source>
        <dbReference type="ARBA" id="ARBA00021009"/>
    </source>
</evidence>
<dbReference type="PANTHER" id="PTHR11432">
    <property type="entry name" value="NADH DEHYDROGENASE SUBUNIT 1"/>
    <property type="match status" value="1"/>
</dbReference>
<sequence length="313" mass="37377">MYLMTFLLLFIFVMICVGFFTLLERKFLSYSQVRKGPNKVGYFGLFQPFSDGLSLFLSEYMFPNNSNFLIYYLCPILGLFQSLFMWILFPFINNLISFNFGLLFFLCVLSVGVYFIIICGWCSNSSYAVLGSIRGLSQSISYEVSFSLILFNYFILIDSYNFYLFSLIQINFWFFLLVFPMFFCWFSCILAETNRSPYDFSEGESELISGFNVEYGSYGFSLLFISEYSSIIFMCMITCLIFFGGNFYSFYFFLKLVFFCFLFVWVRCSFPRFRYDKLMYLAWKCYLPFILNYSLFFFFVKLIVFYHFFLLSY</sequence>
<dbReference type="Pfam" id="PF00146">
    <property type="entry name" value="NADHdh"/>
    <property type="match status" value="1"/>
</dbReference>
<comment type="subcellular location">
    <subcellularLocation>
        <location evidence="1">Membrane</location>
        <topology evidence="1">Multi-pass membrane protein</topology>
    </subcellularLocation>
    <subcellularLocation>
        <location evidence="8">Mitochondrion inner membrane</location>
        <topology evidence="8">Multi-pass membrane protein</topology>
    </subcellularLocation>
</comment>
<dbReference type="RefSeq" id="YP_009733520.1">
    <property type="nucleotide sequence ID" value="NC_046067.1"/>
</dbReference>
<evidence type="ECO:0000256" key="1">
    <source>
        <dbReference type="ARBA" id="ARBA00004141"/>
    </source>
</evidence>
<keyword evidence="5 8" id="KW-0812">Transmembrane</keyword>
<feature type="transmembrane region" description="Helical" evidence="10">
    <location>
        <begin position="98"/>
        <end position="123"/>
    </location>
</feature>
<dbReference type="EMBL" id="MN577635">
    <property type="protein sequence ID" value="QHV34358.1"/>
    <property type="molecule type" value="Genomic_DNA"/>
</dbReference>
<geneLocation type="mitochondrion" evidence="11"/>
<keyword evidence="7 10" id="KW-0472">Membrane</keyword>
<accession>A0A6C0MDV5</accession>